<dbReference type="GO" id="GO:0020037">
    <property type="term" value="F:heme binding"/>
    <property type="evidence" value="ECO:0007669"/>
    <property type="project" value="InterPro"/>
</dbReference>
<comment type="similarity">
    <text evidence="3 11">Belongs to the cytochrome P450 family.</text>
</comment>
<evidence type="ECO:0000256" key="6">
    <source>
        <dbReference type="ARBA" id="ARBA00022848"/>
    </source>
</evidence>
<dbReference type="PROSITE" id="PS00086">
    <property type="entry name" value="CYTOCHROME_P450"/>
    <property type="match status" value="1"/>
</dbReference>
<evidence type="ECO:0000256" key="10">
    <source>
        <dbReference type="PIRSR" id="PIRSR602401-1"/>
    </source>
</evidence>
<evidence type="ECO:0000256" key="8">
    <source>
        <dbReference type="ARBA" id="ARBA00023004"/>
    </source>
</evidence>
<dbReference type="InterPro" id="IPR017972">
    <property type="entry name" value="Cyt_P450_CS"/>
</dbReference>
<keyword evidence="7 11" id="KW-0560">Oxidoreductase</keyword>
<dbReference type="PhylomeDB" id="A7T162"/>
<dbReference type="GO" id="GO:0016705">
    <property type="term" value="F:oxidoreductase activity, acting on paired donors, with incorporation or reduction of molecular oxygen"/>
    <property type="evidence" value="ECO:0007669"/>
    <property type="project" value="InterPro"/>
</dbReference>
<dbReference type="GO" id="GO:0004497">
    <property type="term" value="F:monooxygenase activity"/>
    <property type="evidence" value="ECO:0007669"/>
    <property type="project" value="UniProtKB-KW"/>
</dbReference>
<dbReference type="STRING" id="45351.A7T162"/>
<dbReference type="InterPro" id="IPR002401">
    <property type="entry name" value="Cyt_P450_E_grp-I"/>
</dbReference>
<keyword evidence="11" id="KW-0503">Monooxygenase</keyword>
<proteinExistence type="inferred from homology"/>
<accession>A7T162</accession>
<organism evidence="13 14">
    <name type="scientific">Nematostella vectensis</name>
    <name type="common">Starlet sea anemone</name>
    <dbReference type="NCBI Taxonomy" id="45351"/>
    <lineage>
        <taxon>Eukaryota</taxon>
        <taxon>Metazoa</taxon>
        <taxon>Cnidaria</taxon>
        <taxon>Anthozoa</taxon>
        <taxon>Hexacorallia</taxon>
        <taxon>Actiniaria</taxon>
        <taxon>Edwardsiidae</taxon>
        <taxon>Nematostella</taxon>
    </lineage>
</organism>
<evidence type="ECO:0000313" key="14">
    <source>
        <dbReference type="Proteomes" id="UP000001593"/>
    </source>
</evidence>
<evidence type="ECO:0000256" key="3">
    <source>
        <dbReference type="ARBA" id="ARBA00010617"/>
    </source>
</evidence>
<evidence type="ECO:0000256" key="1">
    <source>
        <dbReference type="ARBA" id="ARBA00004174"/>
    </source>
</evidence>
<dbReference type="PANTHER" id="PTHR24302:SF15">
    <property type="entry name" value="FATTY-ACID PEROXYGENASE"/>
    <property type="match status" value="1"/>
</dbReference>
<keyword evidence="4 10" id="KW-0349">Heme</keyword>
<dbReference type="Pfam" id="PF00067">
    <property type="entry name" value="p450"/>
    <property type="match status" value="1"/>
</dbReference>
<dbReference type="CDD" id="cd11055">
    <property type="entry name" value="CYP3A-like"/>
    <property type="match status" value="1"/>
</dbReference>
<evidence type="ECO:0000256" key="12">
    <source>
        <dbReference type="SAM" id="SignalP"/>
    </source>
</evidence>
<comment type="cofactor">
    <cofactor evidence="10">
        <name>heme</name>
        <dbReference type="ChEBI" id="CHEBI:30413"/>
    </cofactor>
</comment>
<feature type="binding site" description="axial binding residue" evidence="10">
    <location>
        <position position="429"/>
    </location>
    <ligand>
        <name>heme</name>
        <dbReference type="ChEBI" id="CHEBI:30413"/>
    </ligand>
    <ligandPart>
        <name>Fe</name>
        <dbReference type="ChEBI" id="CHEBI:18248"/>
    </ligandPart>
</feature>
<dbReference type="HOGENOM" id="CLU_001570_5_2_1"/>
<dbReference type="SUPFAM" id="SSF48264">
    <property type="entry name" value="Cytochrome P450"/>
    <property type="match status" value="1"/>
</dbReference>
<keyword evidence="8 10" id="KW-0408">Iron</keyword>
<dbReference type="OMA" id="MEQSTHI"/>
<evidence type="ECO:0000256" key="4">
    <source>
        <dbReference type="ARBA" id="ARBA00022617"/>
    </source>
</evidence>
<dbReference type="AlphaFoldDB" id="A7T162"/>
<name>A7T162_NEMVE</name>
<dbReference type="EMBL" id="DS470078">
    <property type="protein sequence ID" value="EDO30302.1"/>
    <property type="molecule type" value="Genomic_DNA"/>
</dbReference>
<evidence type="ECO:0008006" key="15">
    <source>
        <dbReference type="Google" id="ProtNLM"/>
    </source>
</evidence>
<keyword evidence="6" id="KW-0256">Endoplasmic reticulum</keyword>
<dbReference type="GO" id="GO:0005789">
    <property type="term" value="C:endoplasmic reticulum membrane"/>
    <property type="evidence" value="ECO:0007669"/>
    <property type="project" value="UniProtKB-SubCell"/>
</dbReference>
<keyword evidence="5 10" id="KW-0479">Metal-binding</keyword>
<dbReference type="Proteomes" id="UP000001593">
    <property type="component" value="Unassembled WGS sequence"/>
</dbReference>
<comment type="subcellular location">
    <subcellularLocation>
        <location evidence="2">Endoplasmic reticulum membrane</location>
        <topology evidence="2">Peripheral membrane protein</topology>
    </subcellularLocation>
    <subcellularLocation>
        <location evidence="1">Microsome membrane</location>
        <topology evidence="1">Peripheral membrane protein</topology>
    </subcellularLocation>
</comment>
<dbReference type="InterPro" id="IPR001128">
    <property type="entry name" value="Cyt_P450"/>
</dbReference>
<keyword evidence="12" id="KW-0732">Signal</keyword>
<dbReference type="InParanoid" id="A7T162"/>
<dbReference type="PRINTS" id="PR00463">
    <property type="entry name" value="EP450I"/>
</dbReference>
<feature type="signal peptide" evidence="12">
    <location>
        <begin position="1"/>
        <end position="21"/>
    </location>
</feature>
<evidence type="ECO:0000256" key="5">
    <source>
        <dbReference type="ARBA" id="ARBA00022723"/>
    </source>
</evidence>
<keyword evidence="14" id="KW-1185">Reference proteome</keyword>
<evidence type="ECO:0000313" key="13">
    <source>
        <dbReference type="EMBL" id="EDO30302.1"/>
    </source>
</evidence>
<protein>
    <recommendedName>
        <fullName evidence="15">Cytochrome P450</fullName>
    </recommendedName>
</protein>
<dbReference type="GO" id="GO:0005506">
    <property type="term" value="F:iron ion binding"/>
    <property type="evidence" value="ECO:0007669"/>
    <property type="project" value="InterPro"/>
</dbReference>
<dbReference type="Gene3D" id="1.10.630.10">
    <property type="entry name" value="Cytochrome P450"/>
    <property type="match status" value="1"/>
</dbReference>
<dbReference type="KEGG" id="nve:5501040"/>
<gene>
    <name evidence="13" type="ORF">NEMVEDRAFT_v1g176140</name>
</gene>
<sequence>MYWLLAIAVLLVLLYWNGVKNYSILKNEPLKGPEPWPYIGNLLEVGKYGGLHKMQLHFSKIYGRVYKLFIGRAPTIVVSDPEIIKQILLKEFNKFPDRPAFIKFGRPFNSGLFIASGETWKRIRSTLTPSFTSGKLKKIVPIFNTASDNLSAKIEKLADSGESVDCIRLFSLFALEVIMSAAFGYHADVQTAPDEEFVAKARNVFAIPAWRRFFSMIPFADFFGRFMTPMNFGHYFLQMAEGMVNNRIAEGGRGRNDFIQLMLDAQAQTIEGVPKLTPDQIAAQSVTFLIAGFETTGTTMSNTAYFLATHPDIQEKLVQELDEARENRGDMSLYDLAQNTEYLDKVLNEVLRLCPPGFSLARRCAEECTIEGVHFPKNVDVNIPVYVLHRDPDLWENPEEFDPEHFSPEAKEKRHPYSFMPFGVGPRQCIGMRFALLEIKMCLMAVLEKFVFERAPETQKWDGEAVLLLRPKDIVLRIRKR</sequence>
<feature type="chain" id="PRO_5002712478" description="Cytochrome P450" evidence="12">
    <location>
        <begin position="22"/>
        <end position="481"/>
    </location>
</feature>
<evidence type="ECO:0000256" key="2">
    <source>
        <dbReference type="ARBA" id="ARBA00004406"/>
    </source>
</evidence>
<dbReference type="InterPro" id="IPR036396">
    <property type="entry name" value="Cyt_P450_sf"/>
</dbReference>
<evidence type="ECO:0000256" key="7">
    <source>
        <dbReference type="ARBA" id="ARBA00023002"/>
    </source>
</evidence>
<reference evidence="13 14" key="1">
    <citation type="journal article" date="2007" name="Science">
        <title>Sea anemone genome reveals ancestral eumetazoan gene repertoire and genomic organization.</title>
        <authorList>
            <person name="Putnam N.H."/>
            <person name="Srivastava M."/>
            <person name="Hellsten U."/>
            <person name="Dirks B."/>
            <person name="Chapman J."/>
            <person name="Salamov A."/>
            <person name="Terry A."/>
            <person name="Shapiro H."/>
            <person name="Lindquist E."/>
            <person name="Kapitonov V.V."/>
            <person name="Jurka J."/>
            <person name="Genikhovich G."/>
            <person name="Grigoriev I.V."/>
            <person name="Lucas S.M."/>
            <person name="Steele R.E."/>
            <person name="Finnerty J.R."/>
            <person name="Technau U."/>
            <person name="Martindale M.Q."/>
            <person name="Rokhsar D.S."/>
        </authorList>
    </citation>
    <scope>NUCLEOTIDE SEQUENCE [LARGE SCALE GENOMIC DNA]</scope>
    <source>
        <strain evidence="14">CH2 X CH6</strain>
    </source>
</reference>
<evidence type="ECO:0000256" key="9">
    <source>
        <dbReference type="ARBA" id="ARBA00043906"/>
    </source>
</evidence>
<keyword evidence="6" id="KW-0492">Microsome</keyword>
<dbReference type="OrthoDB" id="1470350at2759"/>
<dbReference type="PANTHER" id="PTHR24302">
    <property type="entry name" value="CYTOCHROME P450 FAMILY 3"/>
    <property type="match status" value="1"/>
</dbReference>
<evidence type="ECO:0000256" key="11">
    <source>
        <dbReference type="RuleBase" id="RU000461"/>
    </source>
</evidence>
<dbReference type="FunFam" id="1.10.630.10:FF:000042">
    <property type="entry name" value="Cytochrome P450"/>
    <property type="match status" value="1"/>
</dbReference>
<dbReference type="PRINTS" id="PR00385">
    <property type="entry name" value="P450"/>
</dbReference>
<comment type="function">
    <text evidence="9">Cytochromes P450 are a group of heme-thiolate monooxygenases. They oxidize a variety of structurally unrelated compounds, including steroids, fatty acids, and xenobiotics.</text>
</comment>
<dbReference type="eggNOG" id="KOG0158">
    <property type="taxonomic scope" value="Eukaryota"/>
</dbReference>
<dbReference type="InterPro" id="IPR050705">
    <property type="entry name" value="Cytochrome_P450_3A"/>
</dbReference>